<evidence type="ECO:0000313" key="1">
    <source>
        <dbReference type="EMBL" id="GCE29502.1"/>
    </source>
</evidence>
<dbReference type="PANTHER" id="PTHR43649:SF12">
    <property type="entry name" value="DIACETYLCHITOBIOSE BINDING PROTEIN DASA"/>
    <property type="match status" value="1"/>
</dbReference>
<proteinExistence type="predicted"/>
<dbReference type="PANTHER" id="PTHR43649">
    <property type="entry name" value="ARABINOSE-BINDING PROTEIN-RELATED"/>
    <property type="match status" value="1"/>
</dbReference>
<dbReference type="OrthoDB" id="9798191at2"/>
<dbReference type="Gene3D" id="3.40.190.10">
    <property type="entry name" value="Periplasmic binding protein-like II"/>
    <property type="match status" value="1"/>
</dbReference>
<organism evidence="1 2">
    <name type="scientific">Dictyobacter alpinus</name>
    <dbReference type="NCBI Taxonomy" id="2014873"/>
    <lineage>
        <taxon>Bacteria</taxon>
        <taxon>Bacillati</taxon>
        <taxon>Chloroflexota</taxon>
        <taxon>Ktedonobacteria</taxon>
        <taxon>Ktedonobacterales</taxon>
        <taxon>Dictyobacteraceae</taxon>
        <taxon>Dictyobacter</taxon>
    </lineage>
</organism>
<sequence>MKSQNSFGEKHSRREFLELLGAGTAVSMLASCEGANKPTTQLKTSNELSGQLVVSIVGNNIDKNTQQALTNAYRQHRPNVQVIWEIPNATGADYPTWLGTQLASGSIRPDIVSGNYVPTFRNYVNFDAYRKMTNPLTHSSWDQTLNWDFFIQRNGQGARIMLPTRSVHIMWFYNKDLFARANVMPPTNWSEFVAVCAKLKGAGITPLSINFSYQLPQWVTEIYFDQYHIDWIDKVRAQPGDWNYDPALDGTFKLDPHDPNIHLKYTYNQQRFLRGVRDGVLRFDTPAVAEIIKNLSQIFPKYATSDLFVTTDTYTPFLQQKTAMTIDGTWNLPSLQNDLQSLSPDRLKELKIPAGSVKPFAWGSFENPPMQGSLINSPVRSVESASGEYLSIVKKNQQQVNLTVDFLMFWTSKPGYQPFNDTYAKNSSYSPGGPLQVRDVQDPVKYQQLFSKVKQTGNAEASYNGEWLSWQGGNIQRDVQNLYKQALQGRISPQNFGTALQKYVTDNFDDILKQYQLTNTDLDNPARQPGS</sequence>
<dbReference type="AlphaFoldDB" id="A0A402BDY1"/>
<dbReference type="InterPro" id="IPR050490">
    <property type="entry name" value="Bact_solute-bd_prot1"/>
</dbReference>
<name>A0A402BDY1_9CHLR</name>
<dbReference type="SUPFAM" id="SSF53850">
    <property type="entry name" value="Periplasmic binding protein-like II"/>
    <property type="match status" value="1"/>
</dbReference>
<evidence type="ECO:0000313" key="2">
    <source>
        <dbReference type="Proteomes" id="UP000287171"/>
    </source>
</evidence>
<dbReference type="RefSeq" id="WP_126629753.1">
    <property type="nucleotide sequence ID" value="NZ_BIFT01000002.1"/>
</dbReference>
<gene>
    <name evidence="1" type="ORF">KDA_49860</name>
</gene>
<dbReference type="PROSITE" id="PS51257">
    <property type="entry name" value="PROKAR_LIPOPROTEIN"/>
    <property type="match status" value="1"/>
</dbReference>
<dbReference type="Proteomes" id="UP000287171">
    <property type="component" value="Unassembled WGS sequence"/>
</dbReference>
<accession>A0A402BDY1</accession>
<dbReference type="InterPro" id="IPR006059">
    <property type="entry name" value="SBP"/>
</dbReference>
<evidence type="ECO:0008006" key="3">
    <source>
        <dbReference type="Google" id="ProtNLM"/>
    </source>
</evidence>
<protein>
    <recommendedName>
        <fullName evidence="3">ABC transporter substrate-binding protein</fullName>
    </recommendedName>
</protein>
<dbReference type="EMBL" id="BIFT01000002">
    <property type="protein sequence ID" value="GCE29502.1"/>
    <property type="molecule type" value="Genomic_DNA"/>
</dbReference>
<comment type="caution">
    <text evidence="1">The sequence shown here is derived from an EMBL/GenBank/DDBJ whole genome shotgun (WGS) entry which is preliminary data.</text>
</comment>
<keyword evidence="2" id="KW-1185">Reference proteome</keyword>
<reference evidence="2" key="1">
    <citation type="submission" date="2018-12" db="EMBL/GenBank/DDBJ databases">
        <title>Tengunoibacter tsumagoiensis gen. nov., sp. nov., Dictyobacter kobayashii sp. nov., D. alpinus sp. nov., and D. joshuensis sp. nov. and description of Dictyobacteraceae fam. nov. within the order Ktedonobacterales isolated from Tengu-no-mugimeshi.</title>
        <authorList>
            <person name="Wang C.M."/>
            <person name="Zheng Y."/>
            <person name="Sakai Y."/>
            <person name="Toyoda A."/>
            <person name="Minakuchi Y."/>
            <person name="Abe K."/>
            <person name="Yokota A."/>
            <person name="Yabe S."/>
        </authorList>
    </citation>
    <scope>NUCLEOTIDE SEQUENCE [LARGE SCALE GENOMIC DNA]</scope>
    <source>
        <strain evidence="2">Uno16</strain>
    </source>
</reference>
<dbReference type="Pfam" id="PF01547">
    <property type="entry name" value="SBP_bac_1"/>
    <property type="match status" value="1"/>
</dbReference>